<dbReference type="AlphaFoldDB" id="G8BPN2"/>
<evidence type="ECO:0000256" key="7">
    <source>
        <dbReference type="PROSITE-ProRule" id="PRU00042"/>
    </source>
</evidence>
<dbReference type="Proteomes" id="UP000005666">
    <property type="component" value="Chromosome 2"/>
</dbReference>
<dbReference type="PROSITE" id="PS50157">
    <property type="entry name" value="ZINC_FINGER_C2H2_2"/>
    <property type="match status" value="4"/>
</dbReference>
<evidence type="ECO:0000313" key="11">
    <source>
        <dbReference type="Proteomes" id="UP000005666"/>
    </source>
</evidence>
<dbReference type="eggNOG" id="KOG1721">
    <property type="taxonomic scope" value="Eukaryota"/>
</dbReference>
<name>G8BPN2_TETPH</name>
<organism evidence="10 11">
    <name type="scientific">Tetrapisispora phaffii (strain ATCC 24235 / CBS 4417 / NBRC 1672 / NRRL Y-8282 / UCD 70-5)</name>
    <name type="common">Yeast</name>
    <name type="synonym">Fabospora phaffii</name>
    <dbReference type="NCBI Taxonomy" id="1071381"/>
    <lineage>
        <taxon>Eukaryota</taxon>
        <taxon>Fungi</taxon>
        <taxon>Dikarya</taxon>
        <taxon>Ascomycota</taxon>
        <taxon>Saccharomycotina</taxon>
        <taxon>Saccharomycetes</taxon>
        <taxon>Saccharomycetales</taxon>
        <taxon>Saccharomycetaceae</taxon>
        <taxon>Tetrapisispora</taxon>
    </lineage>
</organism>
<keyword evidence="4 7" id="KW-0863">Zinc-finger</keyword>
<feature type="compositionally biased region" description="Basic residues" evidence="8">
    <location>
        <begin position="261"/>
        <end position="276"/>
    </location>
</feature>
<feature type="region of interest" description="Disordered" evidence="8">
    <location>
        <begin position="249"/>
        <end position="300"/>
    </location>
</feature>
<dbReference type="GO" id="GO:0008270">
    <property type="term" value="F:zinc ion binding"/>
    <property type="evidence" value="ECO:0007669"/>
    <property type="project" value="UniProtKB-KW"/>
</dbReference>
<dbReference type="GO" id="GO:0000978">
    <property type="term" value="F:RNA polymerase II cis-regulatory region sequence-specific DNA binding"/>
    <property type="evidence" value="ECO:0007669"/>
    <property type="project" value="TreeGrafter"/>
</dbReference>
<dbReference type="EMBL" id="HE612857">
    <property type="protein sequence ID" value="CCE61963.1"/>
    <property type="molecule type" value="Genomic_DNA"/>
</dbReference>
<dbReference type="InterPro" id="IPR013087">
    <property type="entry name" value="Znf_C2H2_type"/>
</dbReference>
<dbReference type="PROSITE" id="PS00028">
    <property type="entry name" value="ZINC_FINGER_C2H2_1"/>
    <property type="match status" value="4"/>
</dbReference>
<dbReference type="GeneID" id="11534925"/>
<feature type="region of interest" description="Disordered" evidence="8">
    <location>
        <begin position="1"/>
        <end position="42"/>
    </location>
</feature>
<comment type="subcellular location">
    <subcellularLocation>
        <location evidence="1">Nucleus</location>
    </subcellularLocation>
</comment>
<evidence type="ECO:0000256" key="2">
    <source>
        <dbReference type="ARBA" id="ARBA00022723"/>
    </source>
</evidence>
<feature type="domain" description="C2H2-type" evidence="9">
    <location>
        <begin position="437"/>
        <end position="464"/>
    </location>
</feature>
<sequence length="717" mass="79837">MANKKSNSNKSGVSNNQDDNYSESKLDDPRRDSLSIFSVNNQPRLSNTEVSIASFLNIADQNATSSDNNNTNNSSGGMSAKANTSQNKSAGAKSAQKSSNSISKGSVVGGAANPNMMNPDMSAIGRGFSIVNSMWPQQPQQQMKQSNNNNNSNYNNGNQGQFQIPQSRNNSLKFPVDDLDFQFRRNSSIIRAANMPPANVLAQQQYQYQRPSVSAMPQQGTLQPQQQLINGQGLMYPQLQQIMTNYPQQRVQETATQPPAKKQKTRKPRKNSKKGRNNSAAATGNKDETKSKQNLQNVSPDLDKENAVYLNNNNNNSNNNKLYLDVKLQNDAAGLGPQSTDTSRGLLGVTKVDQLMLIIEARKKGVTEKIKTTDNGELILDRTTDILPPSNQLVGGVEKPKSSHGMKQHECPYCHRFFTQSTHLEVHVRSHIGYKPFQCEFCGKRFTQGGNLRTHQRLHTGEKPYNCEMCGKRFSRKGNLAAHALTHQKLKPYICKLENCNKSFTQLGNMKAHQNRFHLKTLMRLTSKLASMNENTDIPKEERELLEYLATIYKNSNKGIKGRGKNANNGISISMSSRLSGTGNSQILQAQQLGNINGLTIPGSLSMPGHMMPDNTTVLMDPSKEMVKLPSPTHNLQSDKIGGVNYEFAPIQNQQQNLTGIPNSNEFDFNLEQQGVPKGMTQHGRVIQQQHQLQQQQQQQQQPFHERVHFNDINFKG</sequence>
<dbReference type="SMART" id="SM00355">
    <property type="entry name" value="ZnF_C2H2"/>
    <property type="match status" value="4"/>
</dbReference>
<dbReference type="FunFam" id="3.30.160.60:FF:001907">
    <property type="entry name" value="AZF1 (YOR113W)"/>
    <property type="match status" value="1"/>
</dbReference>
<feature type="compositionally biased region" description="Low complexity" evidence="8">
    <location>
        <begin position="85"/>
        <end position="101"/>
    </location>
</feature>
<dbReference type="GO" id="GO:0001228">
    <property type="term" value="F:DNA-binding transcription activator activity, RNA polymerase II-specific"/>
    <property type="evidence" value="ECO:0007669"/>
    <property type="project" value="TreeGrafter"/>
</dbReference>
<dbReference type="STRING" id="1071381.G8BPN2"/>
<dbReference type="KEGG" id="tpf:TPHA_0B02910"/>
<evidence type="ECO:0000256" key="8">
    <source>
        <dbReference type="SAM" id="MobiDB-lite"/>
    </source>
</evidence>
<dbReference type="GO" id="GO:0005634">
    <property type="term" value="C:nucleus"/>
    <property type="evidence" value="ECO:0007669"/>
    <property type="project" value="UniProtKB-SubCell"/>
</dbReference>
<feature type="compositionally biased region" description="Basic and acidic residues" evidence="8">
    <location>
        <begin position="22"/>
        <end position="33"/>
    </location>
</feature>
<protein>
    <recommendedName>
        <fullName evidence="9">C2H2-type domain-containing protein</fullName>
    </recommendedName>
</protein>
<dbReference type="Pfam" id="PF00096">
    <property type="entry name" value="zf-C2H2"/>
    <property type="match status" value="4"/>
</dbReference>
<feature type="domain" description="C2H2-type" evidence="9">
    <location>
        <begin position="409"/>
        <end position="436"/>
    </location>
</feature>
<keyword evidence="11" id="KW-1185">Reference proteome</keyword>
<dbReference type="RefSeq" id="XP_003684397.1">
    <property type="nucleotide sequence ID" value="XM_003684349.1"/>
</dbReference>
<feature type="domain" description="C2H2-type" evidence="9">
    <location>
        <begin position="465"/>
        <end position="492"/>
    </location>
</feature>
<evidence type="ECO:0000259" key="9">
    <source>
        <dbReference type="PROSITE" id="PS50157"/>
    </source>
</evidence>
<proteinExistence type="predicted"/>
<evidence type="ECO:0000256" key="5">
    <source>
        <dbReference type="ARBA" id="ARBA00022833"/>
    </source>
</evidence>
<gene>
    <name evidence="10" type="primary">TPHA0B02910</name>
    <name evidence="10" type="ordered locus">TPHA_0B02910</name>
</gene>
<dbReference type="OrthoDB" id="427030at2759"/>
<feature type="compositionally biased region" description="Low complexity" evidence="8">
    <location>
        <begin position="62"/>
        <end position="75"/>
    </location>
</feature>
<dbReference type="SUPFAM" id="SSF57667">
    <property type="entry name" value="beta-beta-alpha zinc fingers"/>
    <property type="match status" value="2"/>
</dbReference>
<feature type="compositionally biased region" description="Low complexity" evidence="8">
    <location>
        <begin position="1"/>
        <end position="16"/>
    </location>
</feature>
<evidence type="ECO:0000256" key="4">
    <source>
        <dbReference type="ARBA" id="ARBA00022771"/>
    </source>
</evidence>
<feature type="compositionally biased region" description="Low complexity" evidence="8">
    <location>
        <begin position="137"/>
        <end position="163"/>
    </location>
</feature>
<dbReference type="Gene3D" id="3.30.160.60">
    <property type="entry name" value="Classic Zinc Finger"/>
    <property type="match status" value="4"/>
</dbReference>
<dbReference type="PANTHER" id="PTHR24376">
    <property type="entry name" value="ZINC FINGER PROTEIN"/>
    <property type="match status" value="1"/>
</dbReference>
<evidence type="ECO:0000256" key="1">
    <source>
        <dbReference type="ARBA" id="ARBA00004123"/>
    </source>
</evidence>
<dbReference type="FunFam" id="3.30.160.60:FF:002490">
    <property type="entry name" value="Krueppel protein"/>
    <property type="match status" value="1"/>
</dbReference>
<keyword evidence="6" id="KW-0539">Nucleus</keyword>
<dbReference type="InterPro" id="IPR036236">
    <property type="entry name" value="Znf_C2H2_sf"/>
</dbReference>
<evidence type="ECO:0000256" key="6">
    <source>
        <dbReference type="ARBA" id="ARBA00023242"/>
    </source>
</evidence>
<keyword evidence="3" id="KW-0677">Repeat</keyword>
<evidence type="ECO:0000256" key="3">
    <source>
        <dbReference type="ARBA" id="ARBA00022737"/>
    </source>
</evidence>
<feature type="region of interest" description="Disordered" evidence="8">
    <location>
        <begin position="62"/>
        <end position="120"/>
    </location>
</feature>
<dbReference type="HOGENOM" id="CLU_010433_1_0_1"/>
<feature type="region of interest" description="Disordered" evidence="8">
    <location>
        <begin position="136"/>
        <end position="170"/>
    </location>
</feature>
<evidence type="ECO:0000313" key="10">
    <source>
        <dbReference type="EMBL" id="CCE61963.1"/>
    </source>
</evidence>
<feature type="domain" description="C2H2-type" evidence="9">
    <location>
        <begin position="493"/>
        <end position="518"/>
    </location>
</feature>
<reference evidence="10 11" key="1">
    <citation type="journal article" date="2011" name="Proc. Natl. Acad. Sci. U.S.A.">
        <title>Evolutionary erosion of yeast sex chromosomes by mating-type switching accidents.</title>
        <authorList>
            <person name="Gordon J.L."/>
            <person name="Armisen D."/>
            <person name="Proux-Wera E."/>
            <person name="Oheigeartaigh S.S."/>
            <person name="Byrne K.P."/>
            <person name="Wolfe K.H."/>
        </authorList>
    </citation>
    <scope>NUCLEOTIDE SEQUENCE [LARGE SCALE GENOMIC DNA]</scope>
    <source>
        <strain evidence="11">ATCC 24235 / CBS 4417 / NBRC 1672 / NRRL Y-8282 / UCD 70-5</strain>
    </source>
</reference>
<dbReference type="PANTHER" id="PTHR24376:SF216">
    <property type="entry name" value="ZINC FINGER PROTEIN 420-LIKE"/>
    <property type="match status" value="1"/>
</dbReference>
<dbReference type="FunFam" id="3.30.160.60:FF:000912">
    <property type="entry name" value="Zinc finger protein 660"/>
    <property type="match status" value="1"/>
</dbReference>
<dbReference type="FunFam" id="3.30.160.60:FF:002157">
    <property type="entry name" value="Transcription factor"/>
    <property type="match status" value="1"/>
</dbReference>
<keyword evidence="2" id="KW-0479">Metal-binding</keyword>
<accession>G8BPN2</accession>
<keyword evidence="5" id="KW-0862">Zinc</keyword>